<accession>A0A9N8VJI4</accession>
<keyword evidence="3" id="KW-1185">Reference proteome</keyword>
<evidence type="ECO:0000313" key="3">
    <source>
        <dbReference type="Proteomes" id="UP000789570"/>
    </source>
</evidence>
<keyword evidence="1" id="KW-0539">Nucleus</keyword>
<proteinExistence type="inferred from homology"/>
<dbReference type="Gene3D" id="1.20.58.1030">
    <property type="match status" value="1"/>
</dbReference>
<reference evidence="2" key="1">
    <citation type="submission" date="2021-06" db="EMBL/GenBank/DDBJ databases">
        <authorList>
            <person name="Kallberg Y."/>
            <person name="Tangrot J."/>
            <person name="Rosling A."/>
        </authorList>
    </citation>
    <scope>NUCLEOTIDE SEQUENCE</scope>
    <source>
        <strain evidence="2">UK204</strain>
    </source>
</reference>
<dbReference type="AlphaFoldDB" id="A0A9N8VJI4"/>
<dbReference type="PANTHER" id="PTHR12914">
    <property type="entry name" value="PARTNER OF SLD5"/>
    <property type="match status" value="1"/>
</dbReference>
<dbReference type="PANTHER" id="PTHR12914:SF2">
    <property type="entry name" value="DNA REPLICATION COMPLEX GINS PROTEIN PSF1"/>
    <property type="match status" value="1"/>
</dbReference>
<dbReference type="OrthoDB" id="10252587at2759"/>
<dbReference type="Proteomes" id="UP000789570">
    <property type="component" value="Unassembled WGS sequence"/>
</dbReference>
<gene>
    <name evidence="2" type="ORF">FCALED_LOCUS1549</name>
</gene>
<comment type="caution">
    <text evidence="2">The sequence shown here is derived from an EMBL/GenBank/DDBJ whole genome shotgun (WGS) entry which is preliminary data.</text>
</comment>
<dbReference type="EMBL" id="CAJVPQ010000204">
    <property type="protein sequence ID" value="CAG8456957.1"/>
    <property type="molecule type" value="Genomic_DNA"/>
</dbReference>
<dbReference type="GO" id="GO:1902983">
    <property type="term" value="P:DNA strand elongation involved in mitotic DNA replication"/>
    <property type="evidence" value="ECO:0007669"/>
    <property type="project" value="TreeGrafter"/>
</dbReference>
<comment type="subcellular location">
    <subcellularLocation>
        <location evidence="1">Nucleus</location>
    </subcellularLocation>
</comment>
<evidence type="ECO:0000313" key="2">
    <source>
        <dbReference type="EMBL" id="CAG8456957.1"/>
    </source>
</evidence>
<dbReference type="InterPro" id="IPR005339">
    <property type="entry name" value="GINS_Psf1"/>
</dbReference>
<dbReference type="SUPFAM" id="SSF158573">
    <property type="entry name" value="GINS helical bundle-like"/>
    <property type="match status" value="1"/>
</dbReference>
<comment type="similarity">
    <text evidence="1">Belongs to the GINS1/PSF1 family.</text>
</comment>
<evidence type="ECO:0000256" key="1">
    <source>
        <dbReference type="RuleBase" id="RU368085"/>
    </source>
</evidence>
<organism evidence="2 3">
    <name type="scientific">Funneliformis caledonium</name>
    <dbReference type="NCBI Taxonomy" id="1117310"/>
    <lineage>
        <taxon>Eukaryota</taxon>
        <taxon>Fungi</taxon>
        <taxon>Fungi incertae sedis</taxon>
        <taxon>Mucoromycota</taxon>
        <taxon>Glomeromycotina</taxon>
        <taxon>Glomeromycetes</taxon>
        <taxon>Glomerales</taxon>
        <taxon>Glomeraceae</taxon>
        <taxon>Funneliformis</taxon>
    </lineage>
</organism>
<comment type="function">
    <text evidence="1">Required for correct functioning of the GINS complex, a complex that plays an essential role in the initiation of DNA replication, and progression of DNA replication forks. GINS complex seems to bind preferentially to single-stranded DNA.</text>
</comment>
<dbReference type="InterPro" id="IPR036224">
    <property type="entry name" value="GINS_bundle-like_dom_sf"/>
</dbReference>
<name>A0A9N8VJI4_9GLOM</name>
<dbReference type="GO" id="GO:0000811">
    <property type="term" value="C:GINS complex"/>
    <property type="evidence" value="ECO:0007669"/>
    <property type="project" value="UniProtKB-UniRule"/>
</dbReference>
<protein>
    <recommendedName>
        <fullName evidence="1">DNA replication complex GINS protein PSF1</fullName>
    </recommendedName>
</protein>
<keyword evidence="1" id="KW-0235">DNA replication</keyword>
<comment type="subunit">
    <text evidence="1">Component of the GINS complex.</text>
</comment>
<sequence length="197" mass="23091">MYTNSAIRPLIDITKRARETKTILFYERDKVQEICEEIKVLKQATEEINDTESTSEEVHTSPGKLCVYNAMKEKELNAIQLYHFQRIRKTKEAACKETRLPQNEFNRLTNWEQTFYNKYEQLIDNYNSNCPKSLYLNDELHVPKEPHVVVRVMENLERVMTKNGIVEFLKGSQAVVREADSTIAKLINSGYLKKINK</sequence>